<evidence type="ECO:0000256" key="1">
    <source>
        <dbReference type="ARBA" id="ARBA00005031"/>
    </source>
</evidence>
<dbReference type="GO" id="GO:0004634">
    <property type="term" value="F:phosphopyruvate hydratase activity"/>
    <property type="evidence" value="ECO:0007669"/>
    <property type="project" value="UniProtKB-EC"/>
</dbReference>
<evidence type="ECO:0000256" key="2">
    <source>
        <dbReference type="ARBA" id="ARBA00009604"/>
    </source>
</evidence>
<keyword evidence="8" id="KW-1185">Reference proteome</keyword>
<dbReference type="GO" id="GO:0000287">
    <property type="term" value="F:magnesium ion binding"/>
    <property type="evidence" value="ECO:0007669"/>
    <property type="project" value="InterPro"/>
</dbReference>
<dbReference type="InterPro" id="IPR000941">
    <property type="entry name" value="Enolase"/>
</dbReference>
<comment type="pathway">
    <text evidence="1">Carbohydrate degradation; glycolysis; pyruvate from D-glyceraldehyde 3-phosphate: step 4/5.</text>
</comment>
<accession>A0A8S0Q5H7</accession>
<dbReference type="PANTHER" id="PTHR11902">
    <property type="entry name" value="ENOLASE"/>
    <property type="match status" value="1"/>
</dbReference>
<evidence type="ECO:0000313" key="7">
    <source>
        <dbReference type="EMBL" id="CAA2963314.1"/>
    </source>
</evidence>
<name>A0A8S0Q5H7_OLEEU</name>
<dbReference type="PANTHER" id="PTHR11902:SF1">
    <property type="entry name" value="ENOLASE"/>
    <property type="match status" value="1"/>
</dbReference>
<dbReference type="InterPro" id="IPR036849">
    <property type="entry name" value="Enolase-like_C_sf"/>
</dbReference>
<sequence>MLTLSLALLSLARFVFLSCNMVLIAITLVVFDDPTDQTIIDNFRVQQLDRTQNEWGWSKQKEFMILPIGASSFKKATKMGVEVYHNLKENKEGLELLKTAIDKAGYTGKNNNGSQKISGDQLKDLYKSFISGYRIVSIEDPFDQDDWEH</sequence>
<dbReference type="Proteomes" id="UP000594638">
    <property type="component" value="Unassembled WGS sequence"/>
</dbReference>
<evidence type="ECO:0000313" key="8">
    <source>
        <dbReference type="Proteomes" id="UP000594638"/>
    </source>
</evidence>
<proteinExistence type="inferred from homology"/>
<reference evidence="7 8" key="1">
    <citation type="submission" date="2019-12" db="EMBL/GenBank/DDBJ databases">
        <authorList>
            <person name="Alioto T."/>
            <person name="Alioto T."/>
            <person name="Gomez Garrido J."/>
        </authorList>
    </citation>
    <scope>NUCLEOTIDE SEQUENCE [LARGE SCALE GENOMIC DNA]</scope>
</reference>
<dbReference type="Pfam" id="PF00113">
    <property type="entry name" value="Enolase_C"/>
    <property type="match status" value="2"/>
</dbReference>
<comment type="similarity">
    <text evidence="2">Belongs to the enolase family.</text>
</comment>
<dbReference type="Gramene" id="OE9A038162T1">
    <property type="protein sequence ID" value="OE9A038162C1"/>
    <property type="gene ID" value="OE9A038162"/>
</dbReference>
<dbReference type="EC" id="4.2.1.11" evidence="3"/>
<feature type="domain" description="Enolase C-terminal TIM barrel" evidence="6">
    <location>
        <begin position="60"/>
        <end position="149"/>
    </location>
</feature>
<keyword evidence="4" id="KW-0324">Glycolysis</keyword>
<dbReference type="GO" id="GO:0000015">
    <property type="term" value="C:phosphopyruvate hydratase complex"/>
    <property type="evidence" value="ECO:0007669"/>
    <property type="project" value="InterPro"/>
</dbReference>
<dbReference type="AlphaFoldDB" id="A0A8S0Q5H7"/>
<gene>
    <name evidence="7" type="ORF">OLEA9_A038162</name>
</gene>
<protein>
    <recommendedName>
        <fullName evidence="3">phosphopyruvate hydratase</fullName>
        <ecNumber evidence="3">4.2.1.11</ecNumber>
    </recommendedName>
</protein>
<dbReference type="OrthoDB" id="1739814at2759"/>
<keyword evidence="5" id="KW-0456">Lyase</keyword>
<evidence type="ECO:0000256" key="5">
    <source>
        <dbReference type="ARBA" id="ARBA00023239"/>
    </source>
</evidence>
<evidence type="ECO:0000256" key="3">
    <source>
        <dbReference type="ARBA" id="ARBA00012058"/>
    </source>
</evidence>
<evidence type="ECO:0000256" key="4">
    <source>
        <dbReference type="ARBA" id="ARBA00023152"/>
    </source>
</evidence>
<organism evidence="7 8">
    <name type="scientific">Olea europaea subsp. europaea</name>
    <dbReference type="NCBI Taxonomy" id="158383"/>
    <lineage>
        <taxon>Eukaryota</taxon>
        <taxon>Viridiplantae</taxon>
        <taxon>Streptophyta</taxon>
        <taxon>Embryophyta</taxon>
        <taxon>Tracheophyta</taxon>
        <taxon>Spermatophyta</taxon>
        <taxon>Magnoliopsida</taxon>
        <taxon>eudicotyledons</taxon>
        <taxon>Gunneridae</taxon>
        <taxon>Pentapetalae</taxon>
        <taxon>asterids</taxon>
        <taxon>lamiids</taxon>
        <taxon>Lamiales</taxon>
        <taxon>Oleaceae</taxon>
        <taxon>Oleeae</taxon>
        <taxon>Olea</taxon>
    </lineage>
</organism>
<dbReference type="GO" id="GO:0006096">
    <property type="term" value="P:glycolytic process"/>
    <property type="evidence" value="ECO:0007669"/>
    <property type="project" value="UniProtKB-KW"/>
</dbReference>
<comment type="caution">
    <text evidence="7">The sequence shown here is derived from an EMBL/GenBank/DDBJ whole genome shotgun (WGS) entry which is preliminary data.</text>
</comment>
<dbReference type="SMART" id="SM01192">
    <property type="entry name" value="Enolase_C"/>
    <property type="match status" value="1"/>
</dbReference>
<dbReference type="Gene3D" id="3.20.20.120">
    <property type="entry name" value="Enolase-like C-terminal domain"/>
    <property type="match status" value="2"/>
</dbReference>
<evidence type="ECO:0000259" key="6">
    <source>
        <dbReference type="SMART" id="SM01192"/>
    </source>
</evidence>
<dbReference type="InterPro" id="IPR020810">
    <property type="entry name" value="Enolase_C"/>
</dbReference>
<dbReference type="SUPFAM" id="SSF51604">
    <property type="entry name" value="Enolase C-terminal domain-like"/>
    <property type="match status" value="1"/>
</dbReference>
<dbReference type="EMBL" id="CACTIH010001809">
    <property type="protein sequence ID" value="CAA2963314.1"/>
    <property type="molecule type" value="Genomic_DNA"/>
</dbReference>